<comment type="subunit">
    <text evidence="1">Self-associates forming complexes of several hundred monomers.</text>
</comment>
<organism evidence="7 8">
    <name type="scientific">Aphis craccivora</name>
    <name type="common">Cowpea aphid</name>
    <dbReference type="NCBI Taxonomy" id="307492"/>
    <lineage>
        <taxon>Eukaryota</taxon>
        <taxon>Metazoa</taxon>
        <taxon>Ecdysozoa</taxon>
        <taxon>Arthropoda</taxon>
        <taxon>Hexapoda</taxon>
        <taxon>Insecta</taxon>
        <taxon>Pterygota</taxon>
        <taxon>Neoptera</taxon>
        <taxon>Paraneoptera</taxon>
        <taxon>Hemiptera</taxon>
        <taxon>Sternorrhyncha</taxon>
        <taxon>Aphidomorpha</taxon>
        <taxon>Aphidoidea</taxon>
        <taxon>Aphididae</taxon>
        <taxon>Aphidini</taxon>
        <taxon>Aphis</taxon>
        <taxon>Aphis</taxon>
    </lineage>
</organism>
<dbReference type="AlphaFoldDB" id="A0A6G0VZW8"/>
<evidence type="ECO:0000256" key="1">
    <source>
        <dbReference type="ARBA" id="ARBA00011764"/>
    </source>
</evidence>
<dbReference type="EMBL" id="VUJU01010072">
    <property type="protein sequence ID" value="KAF0715978.1"/>
    <property type="molecule type" value="Genomic_DNA"/>
</dbReference>
<keyword evidence="8" id="KW-1185">Reference proteome</keyword>
<feature type="domain" description="Myb/SANT-like DNA-binding" evidence="6">
    <location>
        <begin position="11"/>
        <end position="64"/>
    </location>
</feature>
<dbReference type="OrthoDB" id="6769707at2759"/>
<evidence type="ECO:0000259" key="6">
    <source>
        <dbReference type="Pfam" id="PF13873"/>
    </source>
</evidence>
<evidence type="ECO:0000313" key="8">
    <source>
        <dbReference type="Proteomes" id="UP000478052"/>
    </source>
</evidence>
<gene>
    <name evidence="7" type="ORF">FWK35_00026446</name>
</gene>
<dbReference type="InterPro" id="IPR028002">
    <property type="entry name" value="Myb_DNA-bind_5"/>
</dbReference>
<sequence length="77" mass="8769">MSGLSKRKCSNNFSFSEKELLLKIALSRKTVLENKSSNAVTWKDKGKTWGEIAEQYNSQSQGSVRIHHIFVQLVISR</sequence>
<evidence type="ECO:0000313" key="7">
    <source>
        <dbReference type="EMBL" id="KAF0715978.1"/>
    </source>
</evidence>
<comment type="function">
    <text evidence="5">Involved in transvection phenomena (= synapsis-dependent gene expression), where the synaptic pairing of chromosomes carrying genes with which zeste interacts influences the expression of these genes. Zeste binds to DNA and stimulates transcription from a nearby promoter.</text>
</comment>
<evidence type="ECO:0000256" key="4">
    <source>
        <dbReference type="ARBA" id="ARBA00023163"/>
    </source>
</evidence>
<keyword evidence="3" id="KW-0805">Transcription regulation</keyword>
<proteinExistence type="predicted"/>
<dbReference type="Pfam" id="PF13873">
    <property type="entry name" value="Myb_DNA-bind_5"/>
    <property type="match status" value="1"/>
</dbReference>
<evidence type="ECO:0000256" key="5">
    <source>
        <dbReference type="ARBA" id="ARBA00025466"/>
    </source>
</evidence>
<name>A0A6G0VZW8_APHCR</name>
<evidence type="ECO:0000256" key="3">
    <source>
        <dbReference type="ARBA" id="ARBA00023015"/>
    </source>
</evidence>
<dbReference type="Proteomes" id="UP000478052">
    <property type="component" value="Unassembled WGS sequence"/>
</dbReference>
<keyword evidence="4" id="KW-0804">Transcription</keyword>
<reference evidence="7 8" key="1">
    <citation type="submission" date="2019-08" db="EMBL/GenBank/DDBJ databases">
        <title>Whole genome of Aphis craccivora.</title>
        <authorList>
            <person name="Voronova N.V."/>
            <person name="Shulinski R.S."/>
            <person name="Bandarenka Y.V."/>
            <person name="Zhorov D.G."/>
            <person name="Warner D."/>
        </authorList>
    </citation>
    <scope>NUCLEOTIDE SEQUENCE [LARGE SCALE GENOMIC DNA]</scope>
    <source>
        <strain evidence="7">180601</strain>
        <tissue evidence="7">Whole Body</tissue>
    </source>
</reference>
<protein>
    <recommendedName>
        <fullName evidence="2">Regulatory protein zeste</fullName>
    </recommendedName>
</protein>
<evidence type="ECO:0000256" key="2">
    <source>
        <dbReference type="ARBA" id="ARBA00016807"/>
    </source>
</evidence>
<accession>A0A6G0VZW8</accession>
<comment type="caution">
    <text evidence="7">The sequence shown here is derived from an EMBL/GenBank/DDBJ whole genome shotgun (WGS) entry which is preliminary data.</text>
</comment>